<gene>
    <name evidence="1" type="ORF">BN4615_P91</name>
</gene>
<evidence type="ECO:0000313" key="1">
    <source>
        <dbReference type="EMBL" id="SBO90577.1"/>
    </source>
</evidence>
<accession>A0A1M4DVI1</accession>
<name>A0A1M4DVI1_9ACTN</name>
<sequence>MLVQEQELFKILVLTEYAGSGIPSMETLITTHDERLARKMFGEMQ</sequence>
<protein>
    <submittedName>
        <fullName evidence="1">Uncharacterized protein</fullName>
    </submittedName>
</protein>
<reference evidence="1" key="1">
    <citation type="submission" date="2016-04" db="EMBL/GenBank/DDBJ databases">
        <authorList>
            <person name="Evans L.H."/>
            <person name="Alamgir A."/>
            <person name="Owens N."/>
            <person name="Weber N.D."/>
            <person name="Virtaneva K."/>
            <person name="Barbian K."/>
            <person name="Babar A."/>
            <person name="Rosenke K."/>
        </authorList>
    </citation>
    <scope>NUCLEOTIDE SEQUENCE</scope>
    <source>
        <strain evidence="1">Nono1</strain>
    </source>
</reference>
<proteinExistence type="predicted"/>
<organism evidence="1">
    <name type="scientific">Nonomuraea gerenzanensis</name>
    <dbReference type="NCBI Taxonomy" id="93944"/>
    <lineage>
        <taxon>Bacteria</taxon>
        <taxon>Bacillati</taxon>
        <taxon>Actinomycetota</taxon>
        <taxon>Actinomycetes</taxon>
        <taxon>Streptosporangiales</taxon>
        <taxon>Streptosporangiaceae</taxon>
        <taxon>Nonomuraea</taxon>
    </lineage>
</organism>
<dbReference type="AlphaFoldDB" id="A0A1M4DVI1"/>
<dbReference type="EMBL" id="LT559118">
    <property type="protein sequence ID" value="SBO90577.1"/>
    <property type="molecule type" value="Genomic_DNA"/>
</dbReference>